<protein>
    <submittedName>
        <fullName evidence="1">Uncharacterized protein</fullName>
    </submittedName>
</protein>
<organism evidence="1 2">
    <name type="scientific">Heyndrickxia sporothermodurans</name>
    <dbReference type="NCBI Taxonomy" id="46224"/>
    <lineage>
        <taxon>Bacteria</taxon>
        <taxon>Bacillati</taxon>
        <taxon>Bacillota</taxon>
        <taxon>Bacilli</taxon>
        <taxon>Bacillales</taxon>
        <taxon>Bacillaceae</taxon>
        <taxon>Heyndrickxia</taxon>
    </lineage>
</organism>
<evidence type="ECO:0000313" key="1">
    <source>
        <dbReference type="EMBL" id="KYD02724.1"/>
    </source>
</evidence>
<accession>A0A150KSE4</accession>
<dbReference type="EMBL" id="LQYN01000071">
    <property type="protein sequence ID" value="KYD02724.1"/>
    <property type="molecule type" value="Genomic_DNA"/>
</dbReference>
<sequence>MTRISSHEAANYFFAEIERNTLDKGFLRGNKTKVEYC</sequence>
<comment type="caution">
    <text evidence="1">The sequence shown here is derived from an EMBL/GenBank/DDBJ whole genome shotgun (WGS) entry which is preliminary data.</text>
</comment>
<dbReference type="Proteomes" id="UP000075666">
    <property type="component" value="Unassembled WGS sequence"/>
</dbReference>
<dbReference type="AlphaFoldDB" id="A0A150KSE4"/>
<name>A0A150KSE4_9BACI</name>
<proteinExistence type="predicted"/>
<keyword evidence="2" id="KW-1185">Reference proteome</keyword>
<gene>
    <name evidence="1" type="ORF">B4102_0319</name>
</gene>
<reference evidence="1 2" key="1">
    <citation type="submission" date="2016-01" db="EMBL/GenBank/DDBJ databases">
        <title>Genome Sequences of Twelve Sporeforming Bacillus Species Isolated from Foods.</title>
        <authorList>
            <person name="Berendsen E.M."/>
            <person name="Wells-Bennik M.H."/>
            <person name="Krawcyk A.O."/>
            <person name="De Jong A."/>
            <person name="Holsappel S."/>
            <person name="Eijlander R.T."/>
            <person name="Kuipers O.P."/>
        </authorList>
    </citation>
    <scope>NUCLEOTIDE SEQUENCE [LARGE SCALE GENOMIC DNA]</scope>
    <source>
        <strain evidence="1 2">B4102</strain>
    </source>
</reference>
<evidence type="ECO:0000313" key="2">
    <source>
        <dbReference type="Proteomes" id="UP000075666"/>
    </source>
</evidence>
<dbReference type="STRING" id="46224.B4102_0319"/>
<dbReference type="PATRIC" id="fig|46224.3.peg.3684"/>